<dbReference type="InterPro" id="IPR025313">
    <property type="entry name" value="SPB4-like_CTE"/>
</dbReference>
<reference evidence="14 15" key="1">
    <citation type="submission" date="2020-05" db="EMBL/GenBank/DDBJ databases">
        <title>Identification and distribution of gene clusters putatively required for synthesis of sphingolipid metabolism inhibitors in phylogenetically diverse species of the filamentous fungus Fusarium.</title>
        <authorList>
            <person name="Kim H.-S."/>
            <person name="Busman M."/>
            <person name="Brown D.W."/>
            <person name="Divon H."/>
            <person name="Uhlig S."/>
            <person name="Proctor R.H."/>
        </authorList>
    </citation>
    <scope>NUCLEOTIDE SEQUENCE [LARGE SCALE GENOMIC DNA]</scope>
    <source>
        <strain evidence="14 15">NRRL 66235</strain>
    </source>
</reference>
<dbReference type="GO" id="GO:0003723">
    <property type="term" value="F:RNA binding"/>
    <property type="evidence" value="ECO:0007669"/>
    <property type="project" value="UniProtKB-UniRule"/>
</dbReference>
<feature type="domain" description="Helicase C-terminal" evidence="13">
    <location>
        <begin position="402"/>
        <end position="613"/>
    </location>
</feature>
<keyword evidence="8 10" id="KW-0694">RNA-binding</keyword>
<evidence type="ECO:0000259" key="13">
    <source>
        <dbReference type="PROSITE" id="PS51194"/>
    </source>
</evidence>
<dbReference type="InterPro" id="IPR001650">
    <property type="entry name" value="Helicase_C-like"/>
</dbReference>
<dbReference type="Gene3D" id="3.40.50.300">
    <property type="entry name" value="P-loop containing nucleotide triphosphate hydrolases"/>
    <property type="match status" value="2"/>
</dbReference>
<dbReference type="SMART" id="SM00487">
    <property type="entry name" value="DEXDc"/>
    <property type="match status" value="1"/>
</dbReference>
<evidence type="ECO:0000259" key="12">
    <source>
        <dbReference type="PROSITE" id="PS51192"/>
    </source>
</evidence>
<comment type="similarity">
    <text evidence="10">Belongs to the DEAD box helicase family.</text>
</comment>
<dbReference type="SUPFAM" id="SSF52540">
    <property type="entry name" value="P-loop containing nucleoside triphosphate hydrolases"/>
    <property type="match status" value="1"/>
</dbReference>
<evidence type="ECO:0000256" key="10">
    <source>
        <dbReference type="RuleBase" id="RU365068"/>
    </source>
</evidence>
<dbReference type="GO" id="GO:0006364">
    <property type="term" value="P:rRNA processing"/>
    <property type="evidence" value="ECO:0007669"/>
    <property type="project" value="UniProtKB-KW"/>
</dbReference>
<dbReference type="EMBL" id="JAAOAN010000081">
    <property type="protein sequence ID" value="KAF5722843.1"/>
    <property type="molecule type" value="Genomic_DNA"/>
</dbReference>
<accession>A0A8H5Z1F0</accession>
<organism evidence="14 15">
    <name type="scientific">Fusarium mundagurra</name>
    <dbReference type="NCBI Taxonomy" id="1567541"/>
    <lineage>
        <taxon>Eukaryota</taxon>
        <taxon>Fungi</taxon>
        <taxon>Dikarya</taxon>
        <taxon>Ascomycota</taxon>
        <taxon>Pezizomycotina</taxon>
        <taxon>Sordariomycetes</taxon>
        <taxon>Hypocreomycetidae</taxon>
        <taxon>Hypocreales</taxon>
        <taxon>Nectriaceae</taxon>
        <taxon>Fusarium</taxon>
        <taxon>Fusarium fujikuroi species complex</taxon>
    </lineage>
</organism>
<evidence type="ECO:0000256" key="6">
    <source>
        <dbReference type="ARBA" id="ARBA00022806"/>
    </source>
</evidence>
<comment type="subcellular location">
    <subcellularLocation>
        <location evidence="1">Nucleus</location>
        <location evidence="1">Nucleolus</location>
    </subcellularLocation>
</comment>
<dbReference type="GO" id="GO:0016787">
    <property type="term" value="F:hydrolase activity"/>
    <property type="evidence" value="ECO:0007669"/>
    <property type="project" value="UniProtKB-KW"/>
</dbReference>
<evidence type="ECO:0000256" key="11">
    <source>
        <dbReference type="SAM" id="MobiDB-lite"/>
    </source>
</evidence>
<dbReference type="GO" id="GO:0003724">
    <property type="term" value="F:RNA helicase activity"/>
    <property type="evidence" value="ECO:0007669"/>
    <property type="project" value="UniProtKB-EC"/>
</dbReference>
<evidence type="ECO:0000256" key="9">
    <source>
        <dbReference type="ARBA" id="ARBA00023242"/>
    </source>
</evidence>
<dbReference type="AlphaFoldDB" id="A0A8H5Z1F0"/>
<dbReference type="InterPro" id="IPR014001">
    <property type="entry name" value="Helicase_ATP-bd"/>
</dbReference>
<keyword evidence="9" id="KW-0539">Nucleus</keyword>
<keyword evidence="5 10" id="KW-0378">Hydrolase</keyword>
<name>A0A8H5Z1F0_9HYPO</name>
<dbReference type="SMART" id="SM01178">
    <property type="entry name" value="DUF4217"/>
    <property type="match status" value="1"/>
</dbReference>
<sequence>MADDGMLLNFDLGSGPIKPQVKFKGGRWRDRKQAEKSARIASGKTPQAKPSGDGFDEGRSSKRQRTDDGGGDHSFEYKASNRHGSRPKFTDNDGHGGSGQPRNQQSDRKSRQVISRLFSFNPAQTTEEEEKQTEWTAPEATNAPLSDVANFGTLTISARLVDELGKMDLERPTAIQNKVIPHMLASSSDAFVQAETGSGKTLAYLLPILHRVLLLSEKGKAQIHRDSGAFAIIVAPTRELAKQVHTVLEKLIRPFPWLVSTAITGGESKKAEKARIRKGVNFLVATPGRLADHIDNTKALSLSTVRWLILDEGDRLMDLGFEDDLKKVITAIKAVDVSDKLPDGTPLTALPERRVTVLCSATMKMNVQKLGEMSLADATFLAAKKEDMELDVEKTEMKAPAQLHQYYSVVPAKLRIVTLISYLKATFSRRGKTMKAIIFISCADSVDFHYELLRDPNNNEAPVAGSKDAESVSKTVAKAAYITSPASPEVVLHRMHGSLSQPIRTATLRSFSACKSPSLLITTDVSSRGLDIPSVDLVIEYDPAFSFADHIHRVGRTARAGRPGDALLFLLPGTEEGYIELLKASTPPTPQSYDSILQKGMMTKLEFPVETSAKPEDGQSFHDKAEALQLHIEQRLLTDTKRLELARNGFKSHIRAYATHTKEERKHFDISELHLGHTAKSYGLREAPGGIGAGVERKTKKRTNKGVEKNTEQAAGDERQNQNIIRKKSMMLMNSAADEFNIVYKISSVKTNPKTQVPHYQNTESTIMNNKTNNTGNVGETVGGGLNFLTSTVGNTVGGLGRTVGNVTGAATRGLGDTVTSATGDAGRPLGDGLGNLGTGVQGGLDSISKGVENAGQWKKQ</sequence>
<proteinExistence type="inferred from homology"/>
<gene>
    <name evidence="14" type="ORF">FMUND_2492</name>
</gene>
<dbReference type="Proteomes" id="UP000544331">
    <property type="component" value="Unassembled WGS sequence"/>
</dbReference>
<feature type="region of interest" description="Disordered" evidence="11">
    <location>
        <begin position="1"/>
        <end position="144"/>
    </location>
</feature>
<dbReference type="Pfam" id="PF00270">
    <property type="entry name" value="DEAD"/>
    <property type="match status" value="1"/>
</dbReference>
<evidence type="ECO:0000256" key="5">
    <source>
        <dbReference type="ARBA" id="ARBA00022801"/>
    </source>
</evidence>
<dbReference type="OrthoDB" id="422663at2759"/>
<evidence type="ECO:0000256" key="1">
    <source>
        <dbReference type="ARBA" id="ARBA00004604"/>
    </source>
</evidence>
<dbReference type="PANTHER" id="PTHR24031">
    <property type="entry name" value="RNA HELICASE"/>
    <property type="match status" value="1"/>
</dbReference>
<evidence type="ECO:0000313" key="14">
    <source>
        <dbReference type="EMBL" id="KAF5722843.1"/>
    </source>
</evidence>
<feature type="region of interest" description="Disordered" evidence="11">
    <location>
        <begin position="697"/>
        <end position="719"/>
    </location>
</feature>
<evidence type="ECO:0000256" key="4">
    <source>
        <dbReference type="ARBA" id="ARBA00022741"/>
    </source>
</evidence>
<feature type="domain" description="Helicase ATP-binding" evidence="12">
    <location>
        <begin position="181"/>
        <end position="381"/>
    </location>
</feature>
<evidence type="ECO:0000256" key="2">
    <source>
        <dbReference type="ARBA" id="ARBA00022517"/>
    </source>
</evidence>
<feature type="compositionally biased region" description="Basic and acidic residues" evidence="11">
    <location>
        <begin position="705"/>
        <end position="719"/>
    </location>
</feature>
<comment type="catalytic activity">
    <reaction evidence="10">
        <text>ATP + H2O = ADP + phosphate + H(+)</text>
        <dbReference type="Rhea" id="RHEA:13065"/>
        <dbReference type="ChEBI" id="CHEBI:15377"/>
        <dbReference type="ChEBI" id="CHEBI:15378"/>
        <dbReference type="ChEBI" id="CHEBI:30616"/>
        <dbReference type="ChEBI" id="CHEBI:43474"/>
        <dbReference type="ChEBI" id="CHEBI:456216"/>
        <dbReference type="EC" id="3.6.4.13"/>
    </reaction>
</comment>
<feature type="compositionally biased region" description="Basic and acidic residues" evidence="11">
    <location>
        <begin position="27"/>
        <end position="38"/>
    </location>
</feature>
<dbReference type="EC" id="3.6.4.13" evidence="10"/>
<comment type="function">
    <text evidence="10">RNA helicase.</text>
</comment>
<feature type="compositionally biased region" description="Basic and acidic residues" evidence="11">
    <location>
        <begin position="56"/>
        <end position="76"/>
    </location>
</feature>
<protein>
    <recommendedName>
        <fullName evidence="10">ATP-dependent RNA helicase</fullName>
        <ecNumber evidence="10">3.6.4.13</ecNumber>
    </recommendedName>
</protein>
<keyword evidence="7 10" id="KW-0067">ATP-binding</keyword>
<evidence type="ECO:0000256" key="3">
    <source>
        <dbReference type="ARBA" id="ARBA00022552"/>
    </source>
</evidence>
<keyword evidence="4 10" id="KW-0547">Nucleotide-binding</keyword>
<dbReference type="GO" id="GO:0005730">
    <property type="term" value="C:nucleolus"/>
    <property type="evidence" value="ECO:0007669"/>
    <property type="project" value="UniProtKB-SubCell"/>
</dbReference>
<dbReference type="Pfam" id="PF00271">
    <property type="entry name" value="Helicase_C"/>
    <property type="match status" value="1"/>
</dbReference>
<dbReference type="CDD" id="cd18787">
    <property type="entry name" value="SF2_C_DEAD"/>
    <property type="match status" value="1"/>
</dbReference>
<dbReference type="GO" id="GO:0005524">
    <property type="term" value="F:ATP binding"/>
    <property type="evidence" value="ECO:0007669"/>
    <property type="project" value="UniProtKB-UniRule"/>
</dbReference>
<keyword evidence="6 10" id="KW-0347">Helicase</keyword>
<dbReference type="Pfam" id="PF13959">
    <property type="entry name" value="CTE_SPB4"/>
    <property type="match status" value="1"/>
</dbReference>
<evidence type="ECO:0000313" key="15">
    <source>
        <dbReference type="Proteomes" id="UP000544331"/>
    </source>
</evidence>
<comment type="caution">
    <text evidence="14">The sequence shown here is derived from an EMBL/GenBank/DDBJ whole genome shotgun (WGS) entry which is preliminary data.</text>
</comment>
<comment type="domain">
    <text evidence="10">The Q motif is unique to and characteristic of the DEAD box family of RNA helicases and controls ATP binding and hydrolysis.</text>
</comment>
<keyword evidence="3" id="KW-0698">rRNA processing</keyword>
<dbReference type="InterPro" id="IPR027417">
    <property type="entry name" value="P-loop_NTPase"/>
</dbReference>
<evidence type="ECO:0000256" key="7">
    <source>
        <dbReference type="ARBA" id="ARBA00022840"/>
    </source>
</evidence>
<dbReference type="InterPro" id="IPR011545">
    <property type="entry name" value="DEAD/DEAH_box_helicase_dom"/>
</dbReference>
<dbReference type="SMART" id="SM00490">
    <property type="entry name" value="HELICc"/>
    <property type="match status" value="1"/>
</dbReference>
<dbReference type="CDD" id="cd17949">
    <property type="entry name" value="DEADc_DDX31"/>
    <property type="match status" value="1"/>
</dbReference>
<keyword evidence="15" id="KW-1185">Reference proteome</keyword>
<keyword evidence="2" id="KW-0690">Ribosome biogenesis</keyword>
<dbReference type="PROSITE" id="PS51194">
    <property type="entry name" value="HELICASE_CTER"/>
    <property type="match status" value="1"/>
</dbReference>
<evidence type="ECO:0000256" key="8">
    <source>
        <dbReference type="ARBA" id="ARBA00022884"/>
    </source>
</evidence>
<dbReference type="PROSITE" id="PS51192">
    <property type="entry name" value="HELICASE_ATP_BIND_1"/>
    <property type="match status" value="1"/>
</dbReference>